<dbReference type="InterPro" id="IPR034466">
    <property type="entry name" value="Methyltransferase_Class_B"/>
</dbReference>
<dbReference type="SMART" id="SM00028">
    <property type="entry name" value="TPR"/>
    <property type="match status" value="2"/>
</dbReference>
<organism evidence="8 9">
    <name type="scientific">Pendulispora brunnea</name>
    <dbReference type="NCBI Taxonomy" id="2905690"/>
    <lineage>
        <taxon>Bacteria</taxon>
        <taxon>Pseudomonadati</taxon>
        <taxon>Myxococcota</taxon>
        <taxon>Myxococcia</taxon>
        <taxon>Myxococcales</taxon>
        <taxon>Sorangiineae</taxon>
        <taxon>Pendulisporaceae</taxon>
        <taxon>Pendulispora</taxon>
    </lineage>
</organism>
<evidence type="ECO:0000256" key="4">
    <source>
        <dbReference type="ARBA" id="ARBA00023004"/>
    </source>
</evidence>
<evidence type="ECO:0000313" key="9">
    <source>
        <dbReference type="Proteomes" id="UP001379533"/>
    </source>
</evidence>
<dbReference type="SUPFAM" id="SSF48452">
    <property type="entry name" value="TPR-like"/>
    <property type="match status" value="1"/>
</dbReference>
<dbReference type="PROSITE" id="PS51918">
    <property type="entry name" value="RADICAL_SAM"/>
    <property type="match status" value="1"/>
</dbReference>
<evidence type="ECO:0000256" key="1">
    <source>
        <dbReference type="ARBA" id="ARBA00001966"/>
    </source>
</evidence>
<keyword evidence="9" id="KW-1185">Reference proteome</keyword>
<dbReference type="RefSeq" id="WP_394848331.1">
    <property type="nucleotide sequence ID" value="NZ_CP089982.1"/>
</dbReference>
<dbReference type="InterPro" id="IPR011990">
    <property type="entry name" value="TPR-like_helical_dom_sf"/>
</dbReference>
<evidence type="ECO:0000256" key="3">
    <source>
        <dbReference type="ARBA" id="ARBA00022723"/>
    </source>
</evidence>
<dbReference type="SUPFAM" id="SSF52242">
    <property type="entry name" value="Cobalamin (vitamin B12)-binding domain"/>
    <property type="match status" value="1"/>
</dbReference>
<name>A0ABZ2KGB8_9BACT</name>
<dbReference type="CDD" id="cd01335">
    <property type="entry name" value="Radical_SAM"/>
    <property type="match status" value="1"/>
</dbReference>
<dbReference type="Gene3D" id="3.40.50.280">
    <property type="entry name" value="Cobalamin-binding domain"/>
    <property type="match status" value="1"/>
</dbReference>
<evidence type="ECO:0000259" key="7">
    <source>
        <dbReference type="PROSITE" id="PS51918"/>
    </source>
</evidence>
<dbReference type="InterPro" id="IPR006638">
    <property type="entry name" value="Elp3/MiaA/NifB-like_rSAM"/>
</dbReference>
<dbReference type="Proteomes" id="UP001379533">
    <property type="component" value="Chromosome"/>
</dbReference>
<dbReference type="InterPro" id="IPR006158">
    <property type="entry name" value="Cobalamin-bd"/>
</dbReference>
<dbReference type="PROSITE" id="PS51332">
    <property type="entry name" value="B12_BINDING"/>
    <property type="match status" value="1"/>
</dbReference>
<feature type="domain" description="Radical SAM core" evidence="7">
    <location>
        <begin position="193"/>
        <end position="413"/>
    </location>
</feature>
<dbReference type="InterPro" id="IPR058240">
    <property type="entry name" value="rSAM_sf"/>
</dbReference>
<dbReference type="Pfam" id="PF04055">
    <property type="entry name" value="Radical_SAM"/>
    <property type="match status" value="1"/>
</dbReference>
<proteinExistence type="predicted"/>
<keyword evidence="4" id="KW-0408">Iron</keyword>
<evidence type="ECO:0000256" key="2">
    <source>
        <dbReference type="ARBA" id="ARBA00022691"/>
    </source>
</evidence>
<evidence type="ECO:0000259" key="6">
    <source>
        <dbReference type="PROSITE" id="PS51332"/>
    </source>
</evidence>
<keyword evidence="2" id="KW-0949">S-adenosyl-L-methionine</keyword>
<dbReference type="SUPFAM" id="SSF102114">
    <property type="entry name" value="Radical SAM enzymes"/>
    <property type="match status" value="1"/>
</dbReference>
<protein>
    <submittedName>
        <fullName evidence="8">Radical SAM protein</fullName>
    </submittedName>
</protein>
<dbReference type="CDD" id="cd02068">
    <property type="entry name" value="radical_SAM_B12_BD"/>
    <property type="match status" value="1"/>
</dbReference>
<dbReference type="Pfam" id="PF02310">
    <property type="entry name" value="B12-binding"/>
    <property type="match status" value="1"/>
</dbReference>
<dbReference type="PANTHER" id="PTHR43409:SF16">
    <property type="entry name" value="SLR0320 PROTEIN"/>
    <property type="match status" value="1"/>
</dbReference>
<dbReference type="InterPro" id="IPR019734">
    <property type="entry name" value="TPR_rpt"/>
</dbReference>
<reference evidence="8 9" key="1">
    <citation type="submission" date="2021-12" db="EMBL/GenBank/DDBJ databases">
        <title>Discovery of the Pendulisporaceae a myxobacterial family with distinct sporulation behavior and unique specialized metabolism.</title>
        <authorList>
            <person name="Garcia R."/>
            <person name="Popoff A."/>
            <person name="Bader C.D."/>
            <person name="Loehr J."/>
            <person name="Walesch S."/>
            <person name="Walt C."/>
            <person name="Boldt J."/>
            <person name="Bunk B."/>
            <person name="Haeckl F.J.F.P.J."/>
            <person name="Gunesch A.P."/>
            <person name="Birkelbach J."/>
            <person name="Nuebel U."/>
            <person name="Pietschmann T."/>
            <person name="Bach T."/>
            <person name="Mueller R."/>
        </authorList>
    </citation>
    <scope>NUCLEOTIDE SEQUENCE [LARGE SCALE GENOMIC DNA]</scope>
    <source>
        <strain evidence="8 9">MSr12523</strain>
    </source>
</reference>
<accession>A0ABZ2KGB8</accession>
<dbReference type="SFLD" id="SFLDG01082">
    <property type="entry name" value="B12-binding_domain_containing"/>
    <property type="match status" value="1"/>
</dbReference>
<dbReference type="InterPro" id="IPR051198">
    <property type="entry name" value="BchE-like"/>
</dbReference>
<keyword evidence="5" id="KW-0411">Iron-sulfur</keyword>
<feature type="domain" description="B12-binding" evidence="6">
    <location>
        <begin position="30"/>
        <end position="161"/>
    </location>
</feature>
<dbReference type="InterPro" id="IPR036724">
    <property type="entry name" value="Cobalamin-bd_sf"/>
</dbReference>
<dbReference type="EMBL" id="CP089982">
    <property type="protein sequence ID" value="WXA97713.1"/>
    <property type="molecule type" value="Genomic_DNA"/>
</dbReference>
<dbReference type="InterPro" id="IPR007197">
    <property type="entry name" value="rSAM"/>
</dbReference>
<dbReference type="PANTHER" id="PTHR43409">
    <property type="entry name" value="ANAEROBIC MAGNESIUM-PROTOPORPHYRIN IX MONOMETHYL ESTER CYCLASE-RELATED"/>
    <property type="match status" value="1"/>
</dbReference>
<gene>
    <name evidence="8" type="ORF">LZC95_12820</name>
</gene>
<sequence>MRIALIYPPPWKIAAREETVSYGHDGPPPGHRPQDLDADFYQTPYGLFTLGAEALRAGHRVKVLNLSAYAWSRVEEVIAGLDADVFGMSCWTANRRGVALTARCIREHHPKAHIVVGGPHATPLATEMLEHHPEIDTVSLGESDATFLELLGRLELGKPTSGIAGTVYREGDAIRKGPERRAIHDLDTLASPHTYFDTHIVMTSRGCPWACTFCGAETTWGRGFRGHSVRYVLDALERVLARLPVKMLQIKDDTFTTNKKRVLELCHGIRERGLQFFWSCDTRVDLLTEPLLREMRLAGCQRLSLGVESGSQAILDAIDKKITPDEILESTEMAKRVGIKVRYYMMLGNRGETRHTFQETLDFLDRARPHEYIFSCLSIYPGTRDFHDAEAAGFVDREVFFTETFQELKTPFDASEEDTHRMNEWFFANSGLRIVHRDGVADYRAILERLGDYHAAHMDLGAALYHAGDLEGAEHHVRRALELGYPLPGLVHNHLACIAHARGDLDGMMNHFSHAAKVDPQHFVLIQNVNAARAWFKQGGPGRKLPLQLTVRHDFQLLERTVQPTLPGPLPEDWKAWNAIALPAEPSATYLRTPDVEGSQHVLKTRTRLKVVV</sequence>
<keyword evidence="3" id="KW-0479">Metal-binding</keyword>
<comment type="cofactor">
    <cofactor evidence="1">
        <name>[4Fe-4S] cluster</name>
        <dbReference type="ChEBI" id="CHEBI:49883"/>
    </cofactor>
</comment>
<evidence type="ECO:0000313" key="8">
    <source>
        <dbReference type="EMBL" id="WXA97713.1"/>
    </source>
</evidence>
<dbReference type="SFLD" id="SFLDS00029">
    <property type="entry name" value="Radical_SAM"/>
    <property type="match status" value="1"/>
</dbReference>
<dbReference type="SMART" id="SM00729">
    <property type="entry name" value="Elp3"/>
    <property type="match status" value="1"/>
</dbReference>
<dbReference type="Gene3D" id="1.25.40.10">
    <property type="entry name" value="Tetratricopeptide repeat domain"/>
    <property type="match status" value="1"/>
</dbReference>
<dbReference type="Gene3D" id="3.80.30.20">
    <property type="entry name" value="tm_1862 like domain"/>
    <property type="match status" value="1"/>
</dbReference>
<dbReference type="InterPro" id="IPR023404">
    <property type="entry name" value="rSAM_horseshoe"/>
</dbReference>
<evidence type="ECO:0000256" key="5">
    <source>
        <dbReference type="ARBA" id="ARBA00023014"/>
    </source>
</evidence>
<dbReference type="SFLD" id="SFLDG01123">
    <property type="entry name" value="methyltransferase_(Class_B)"/>
    <property type="match status" value="1"/>
</dbReference>